<proteinExistence type="inferred from homology"/>
<dbReference type="Pfam" id="PF07847">
    <property type="entry name" value="PCO_ADO"/>
    <property type="match status" value="1"/>
</dbReference>
<evidence type="ECO:0000256" key="7">
    <source>
        <dbReference type="ARBA" id="ARBA00024284"/>
    </source>
</evidence>
<dbReference type="InterPro" id="IPR014710">
    <property type="entry name" value="RmlC-like_jellyroll"/>
</dbReference>
<evidence type="ECO:0000256" key="3">
    <source>
        <dbReference type="ARBA" id="ARBA00013133"/>
    </source>
</evidence>
<keyword evidence="4" id="KW-0479">Metal-binding</keyword>
<sequence>MKKTKIFSNIQAAAGKVRKTPVVGHKNKHSLFSVCFKSHLNDMVEQSSFSASSAKVQSLFGLCKSTFTPSGISPLSPKSEKKICSLLDTIGPSDVGLKQENPDDDRGHGFFGLNKLSRLARWAQPITYIDISECDSFTMCIFCFPTSAVIPLHDHPGMTVFSKLLYGSMHVKAYDWAEPAHIQESVPGYPPAKLAKLVVDRVLTAPCGTSVLYPKGGGNLHCFTAVNPCAILDILTPPYREDVGRKCTYYHDYPYSTSSTGNGADIGDGKEEEFAWLVESGMPDNLYMRQGSYNGPAIHGN</sequence>
<comment type="similarity">
    <text evidence="2">Belongs to the cysteine dioxygenase family.</text>
</comment>
<dbReference type="Gene3D" id="2.60.120.10">
    <property type="entry name" value="Jelly Rolls"/>
    <property type="match status" value="1"/>
</dbReference>
<name>A0A2P2JMP5_RHIMU</name>
<evidence type="ECO:0000256" key="2">
    <source>
        <dbReference type="ARBA" id="ARBA00006622"/>
    </source>
</evidence>
<dbReference type="GO" id="GO:0017172">
    <property type="term" value="F:cysteine dioxygenase activity"/>
    <property type="evidence" value="ECO:0007669"/>
    <property type="project" value="UniProtKB-EC"/>
</dbReference>
<evidence type="ECO:0000256" key="4">
    <source>
        <dbReference type="ARBA" id="ARBA00022723"/>
    </source>
</evidence>
<dbReference type="PANTHER" id="PTHR22966:SF29">
    <property type="entry name" value="PLANT CYSTEINE OXIDASE 3"/>
    <property type="match status" value="1"/>
</dbReference>
<protein>
    <recommendedName>
        <fullName evidence="3">cysteine dioxygenase</fullName>
        <ecNumber evidence="3">1.13.11.20</ecNumber>
    </recommendedName>
</protein>
<dbReference type="InterPro" id="IPR012864">
    <property type="entry name" value="PCO/ADO"/>
</dbReference>
<evidence type="ECO:0000313" key="8">
    <source>
        <dbReference type="EMBL" id="MBW94751.1"/>
    </source>
</evidence>
<comment type="cofactor">
    <cofactor evidence="1">
        <name>Fe(2+)</name>
        <dbReference type="ChEBI" id="CHEBI:29033"/>
    </cofactor>
</comment>
<evidence type="ECO:0000256" key="6">
    <source>
        <dbReference type="ARBA" id="ARBA00023004"/>
    </source>
</evidence>
<dbReference type="GO" id="GO:0046872">
    <property type="term" value="F:metal ion binding"/>
    <property type="evidence" value="ECO:0007669"/>
    <property type="project" value="UniProtKB-KW"/>
</dbReference>
<dbReference type="InterPro" id="IPR011051">
    <property type="entry name" value="RmlC_Cupin_sf"/>
</dbReference>
<dbReference type="EMBL" id="GGEC01014268">
    <property type="protein sequence ID" value="MBW94751.1"/>
    <property type="molecule type" value="Transcribed_RNA"/>
</dbReference>
<accession>A0A2P2JMP5</accession>
<dbReference type="AlphaFoldDB" id="A0A2P2JMP5"/>
<dbReference type="EC" id="1.13.11.20" evidence="3"/>
<keyword evidence="6" id="KW-0408">Iron</keyword>
<reference evidence="8" key="1">
    <citation type="submission" date="2018-02" db="EMBL/GenBank/DDBJ databases">
        <title>Rhizophora mucronata_Transcriptome.</title>
        <authorList>
            <person name="Meera S.P."/>
            <person name="Sreeshan A."/>
            <person name="Augustine A."/>
        </authorList>
    </citation>
    <scope>NUCLEOTIDE SEQUENCE</scope>
    <source>
        <tissue evidence="8">Leaf</tissue>
    </source>
</reference>
<keyword evidence="5" id="KW-0560">Oxidoreductase</keyword>
<dbReference type="SUPFAM" id="SSF51182">
    <property type="entry name" value="RmlC-like cupins"/>
    <property type="match status" value="1"/>
</dbReference>
<evidence type="ECO:0000256" key="5">
    <source>
        <dbReference type="ARBA" id="ARBA00023002"/>
    </source>
</evidence>
<evidence type="ECO:0000256" key="1">
    <source>
        <dbReference type="ARBA" id="ARBA00001954"/>
    </source>
</evidence>
<keyword evidence="8" id="KW-0223">Dioxygenase</keyword>
<dbReference type="PANTHER" id="PTHR22966">
    <property type="entry name" value="2-AMINOETHANETHIOL DIOXYGENASE"/>
    <property type="match status" value="1"/>
</dbReference>
<dbReference type="GO" id="GO:0070483">
    <property type="term" value="P:detection of hypoxia"/>
    <property type="evidence" value="ECO:0007669"/>
    <property type="project" value="UniProtKB-ARBA"/>
</dbReference>
<organism evidence="8">
    <name type="scientific">Rhizophora mucronata</name>
    <name type="common">Asiatic mangrove</name>
    <dbReference type="NCBI Taxonomy" id="61149"/>
    <lineage>
        <taxon>Eukaryota</taxon>
        <taxon>Viridiplantae</taxon>
        <taxon>Streptophyta</taxon>
        <taxon>Embryophyta</taxon>
        <taxon>Tracheophyta</taxon>
        <taxon>Spermatophyta</taxon>
        <taxon>Magnoliopsida</taxon>
        <taxon>eudicotyledons</taxon>
        <taxon>Gunneridae</taxon>
        <taxon>Pentapetalae</taxon>
        <taxon>rosids</taxon>
        <taxon>fabids</taxon>
        <taxon>Malpighiales</taxon>
        <taxon>Rhizophoraceae</taxon>
        <taxon>Rhizophora</taxon>
    </lineage>
</organism>
<comment type="catalytic activity">
    <reaction evidence="7">
        <text>L-cysteine + O2 = 3-sulfino-L-alanine + H(+)</text>
        <dbReference type="Rhea" id="RHEA:20441"/>
        <dbReference type="ChEBI" id="CHEBI:15378"/>
        <dbReference type="ChEBI" id="CHEBI:15379"/>
        <dbReference type="ChEBI" id="CHEBI:35235"/>
        <dbReference type="ChEBI" id="CHEBI:61085"/>
        <dbReference type="EC" id="1.13.11.20"/>
    </reaction>
    <physiologicalReaction direction="left-to-right" evidence="7">
        <dbReference type="Rhea" id="RHEA:20442"/>
    </physiologicalReaction>
</comment>
<dbReference type="CDD" id="cd20289">
    <property type="entry name" value="cupin_ADO"/>
    <property type="match status" value="1"/>
</dbReference>